<name>A0A1T4YZE9_9BACT</name>
<dbReference type="STRING" id="48467.SAMN02745166_04512"/>
<feature type="chain" id="PRO_5012142912" description="BNR repeat-containing family member" evidence="1">
    <location>
        <begin position="24"/>
        <end position="426"/>
    </location>
</feature>
<reference evidence="3" key="1">
    <citation type="submission" date="2017-02" db="EMBL/GenBank/DDBJ databases">
        <authorList>
            <person name="Varghese N."/>
            <person name="Submissions S."/>
        </authorList>
    </citation>
    <scope>NUCLEOTIDE SEQUENCE [LARGE SCALE GENOMIC DNA]</scope>
    <source>
        <strain evidence="3">ATCC 700200</strain>
    </source>
</reference>
<accession>A0A1T4YZE9</accession>
<keyword evidence="3" id="KW-1185">Reference proteome</keyword>
<evidence type="ECO:0000313" key="2">
    <source>
        <dbReference type="EMBL" id="SKB06691.1"/>
    </source>
</evidence>
<keyword evidence="1" id="KW-0732">Signal</keyword>
<sequence>MIKMRYFIGLMGVAWLGVSFSHAEEAPPPLGEISARSFVDQAALISRYTTEQYAHQSSLKIVKGIGYAVYQCNETTPEENKPGQIARMAVFNILNPAATATWVDVAAAGESSNGLSLGGTYVSAPMLHVLTDQTLRIFFTGRFGGDPVSGYRIFYKDHDVSSGRLSGLMAVRCSIAKDAAQVMDLAVPAIQAHLDFLFGRGFGEQFAKGINTACDFLTFDGQLYSTIQIKNSEQGVTKLMTNVLMRSSDQGSTWELLGAPDPRQLKTEVKILAEPAMTEDNDFIYLHLRSNVQESGYVLSKVGKTDLYAFDEPVKKWTYGIGRPTIADFGKPIGMVAMFTAPSVSMGGASITRNTCDVVMIDRSYSRYRRAFSVTDYNAVNTPFMHLYHDEVYVTYSTGRRRLLPKYGTSEIVFSKLKREFFVPLK</sequence>
<dbReference type="AlphaFoldDB" id="A0A1T4YZE9"/>
<proteinExistence type="predicted"/>
<gene>
    <name evidence="2" type="ORF">SAMN02745166_04512</name>
</gene>
<feature type="signal peptide" evidence="1">
    <location>
        <begin position="1"/>
        <end position="23"/>
    </location>
</feature>
<protein>
    <recommendedName>
        <fullName evidence="4">BNR repeat-containing family member</fullName>
    </recommendedName>
</protein>
<dbReference type="EMBL" id="FUYE01000021">
    <property type="protein sequence ID" value="SKB06691.1"/>
    <property type="molecule type" value="Genomic_DNA"/>
</dbReference>
<organism evidence="2 3">
    <name type="scientific">Prosthecobacter debontii</name>
    <dbReference type="NCBI Taxonomy" id="48467"/>
    <lineage>
        <taxon>Bacteria</taxon>
        <taxon>Pseudomonadati</taxon>
        <taxon>Verrucomicrobiota</taxon>
        <taxon>Verrucomicrobiia</taxon>
        <taxon>Verrucomicrobiales</taxon>
        <taxon>Verrucomicrobiaceae</taxon>
        <taxon>Prosthecobacter</taxon>
    </lineage>
</organism>
<evidence type="ECO:0000256" key="1">
    <source>
        <dbReference type="SAM" id="SignalP"/>
    </source>
</evidence>
<evidence type="ECO:0000313" key="3">
    <source>
        <dbReference type="Proteomes" id="UP000190774"/>
    </source>
</evidence>
<dbReference type="Proteomes" id="UP000190774">
    <property type="component" value="Unassembled WGS sequence"/>
</dbReference>
<evidence type="ECO:0008006" key="4">
    <source>
        <dbReference type="Google" id="ProtNLM"/>
    </source>
</evidence>